<dbReference type="Proteomes" id="UP000190648">
    <property type="component" value="Unassembled WGS sequence"/>
</dbReference>
<keyword evidence="3 7" id="KW-0812">Transmembrane</keyword>
<feature type="transmembrane region" description="Helical" evidence="7">
    <location>
        <begin position="27"/>
        <end position="48"/>
    </location>
</feature>
<feature type="domain" description="SSD" evidence="8">
    <location>
        <begin position="1"/>
        <end position="76"/>
    </location>
</feature>
<keyword evidence="5 7" id="KW-0472">Membrane</keyword>
<dbReference type="PANTHER" id="PTHR46022:SF5">
    <property type="entry name" value="PROTEIN PATCHED HOMOLOG 1"/>
    <property type="match status" value="1"/>
</dbReference>
<dbReference type="STRING" id="372326.A0A1V4L089"/>
<dbReference type="SUPFAM" id="SSF82866">
    <property type="entry name" value="Multidrug efflux transporter AcrB transmembrane domain"/>
    <property type="match status" value="1"/>
</dbReference>
<keyword evidence="10" id="KW-1185">Reference proteome</keyword>
<accession>A0A1V4L089</accession>
<dbReference type="GO" id="GO:0005119">
    <property type="term" value="F:smoothened binding"/>
    <property type="evidence" value="ECO:0007669"/>
    <property type="project" value="TreeGrafter"/>
</dbReference>
<keyword evidence="6" id="KW-0325">Glycoprotein</keyword>
<dbReference type="GO" id="GO:0005886">
    <property type="term" value="C:plasma membrane"/>
    <property type="evidence" value="ECO:0007669"/>
    <property type="project" value="TreeGrafter"/>
</dbReference>
<dbReference type="PROSITE" id="PS50156">
    <property type="entry name" value="SSD"/>
    <property type="match status" value="1"/>
</dbReference>
<evidence type="ECO:0000313" key="10">
    <source>
        <dbReference type="Proteomes" id="UP000190648"/>
    </source>
</evidence>
<protein>
    <recommendedName>
        <fullName evidence="8">SSD domain-containing protein</fullName>
    </recommendedName>
</protein>
<gene>
    <name evidence="9" type="ORF">AV530_008851</name>
</gene>
<evidence type="ECO:0000256" key="5">
    <source>
        <dbReference type="ARBA" id="ARBA00023136"/>
    </source>
</evidence>
<evidence type="ECO:0000256" key="3">
    <source>
        <dbReference type="ARBA" id="ARBA00022692"/>
    </source>
</evidence>
<evidence type="ECO:0000256" key="6">
    <source>
        <dbReference type="ARBA" id="ARBA00023180"/>
    </source>
</evidence>
<dbReference type="InterPro" id="IPR000731">
    <property type="entry name" value="SSD"/>
</dbReference>
<dbReference type="OrthoDB" id="5873834at2759"/>
<comment type="subcellular location">
    <subcellularLocation>
        <location evidence="1">Membrane</location>
        <topology evidence="1">Multi-pass membrane protein</topology>
    </subcellularLocation>
</comment>
<evidence type="ECO:0000256" key="4">
    <source>
        <dbReference type="ARBA" id="ARBA00022989"/>
    </source>
</evidence>
<reference evidence="9 10" key="1">
    <citation type="submission" date="2016-02" db="EMBL/GenBank/DDBJ databases">
        <title>Band-tailed pigeon sequencing and assembly.</title>
        <authorList>
            <person name="Soares A.E."/>
            <person name="Novak B.J."/>
            <person name="Rice E.S."/>
            <person name="O'Connell B."/>
            <person name="Chang D."/>
            <person name="Weber S."/>
            <person name="Shapiro B."/>
        </authorList>
    </citation>
    <scope>NUCLEOTIDE SEQUENCE [LARGE SCALE GENOMIC DNA]</scope>
    <source>
        <strain evidence="9">BTP2013</strain>
        <tissue evidence="9">Blood</tissue>
    </source>
</reference>
<evidence type="ECO:0000256" key="2">
    <source>
        <dbReference type="ARBA" id="ARBA00005585"/>
    </source>
</evidence>
<dbReference type="AlphaFoldDB" id="A0A1V4L089"/>
<keyword evidence="4 7" id="KW-1133">Transmembrane helix</keyword>
<dbReference type="GO" id="GO:0045879">
    <property type="term" value="P:negative regulation of smoothened signaling pathway"/>
    <property type="evidence" value="ECO:0007669"/>
    <property type="project" value="TreeGrafter"/>
</dbReference>
<comment type="similarity">
    <text evidence="2">Belongs to the patched family.</text>
</comment>
<dbReference type="EMBL" id="LSYS01001033">
    <property type="protein sequence ID" value="OPJ89911.1"/>
    <property type="molecule type" value="Genomic_DNA"/>
</dbReference>
<proteinExistence type="inferred from homology"/>
<comment type="caution">
    <text evidence="9">The sequence shown here is derived from an EMBL/GenBank/DDBJ whole genome shotgun (WGS) entry which is preliminary data.</text>
</comment>
<dbReference type="GO" id="GO:0097108">
    <property type="term" value="F:hedgehog family protein binding"/>
    <property type="evidence" value="ECO:0007669"/>
    <property type="project" value="TreeGrafter"/>
</dbReference>
<dbReference type="PANTHER" id="PTHR46022">
    <property type="entry name" value="PROTEIN PATCHED"/>
    <property type="match status" value="1"/>
</dbReference>
<organism evidence="9 10">
    <name type="scientific">Patagioenas fasciata monilis</name>
    <dbReference type="NCBI Taxonomy" id="372326"/>
    <lineage>
        <taxon>Eukaryota</taxon>
        <taxon>Metazoa</taxon>
        <taxon>Chordata</taxon>
        <taxon>Craniata</taxon>
        <taxon>Vertebrata</taxon>
        <taxon>Euteleostomi</taxon>
        <taxon>Archelosauria</taxon>
        <taxon>Archosauria</taxon>
        <taxon>Dinosauria</taxon>
        <taxon>Saurischia</taxon>
        <taxon>Theropoda</taxon>
        <taxon>Coelurosauria</taxon>
        <taxon>Aves</taxon>
        <taxon>Neognathae</taxon>
        <taxon>Neoaves</taxon>
        <taxon>Columbimorphae</taxon>
        <taxon>Columbiformes</taxon>
        <taxon>Columbidae</taxon>
        <taxon>Patagioenas</taxon>
    </lineage>
</organism>
<evidence type="ECO:0000256" key="1">
    <source>
        <dbReference type="ARBA" id="ARBA00004141"/>
    </source>
</evidence>
<dbReference type="GO" id="GO:0008158">
    <property type="term" value="F:hedgehog receptor activity"/>
    <property type="evidence" value="ECO:0007669"/>
    <property type="project" value="TreeGrafter"/>
</dbReference>
<sequence length="76" mass="8250">MIPCETGQNKRVPFEDRIGECLKQTGATVALTSISNVTAFFMAALIPIPALRSFSLQVSFYVVLLALVDGVIMESE</sequence>
<name>A0A1V4L089_PATFA</name>
<evidence type="ECO:0000313" key="9">
    <source>
        <dbReference type="EMBL" id="OPJ89911.1"/>
    </source>
</evidence>
<evidence type="ECO:0000256" key="7">
    <source>
        <dbReference type="SAM" id="Phobius"/>
    </source>
</evidence>
<evidence type="ECO:0000259" key="8">
    <source>
        <dbReference type="PROSITE" id="PS50156"/>
    </source>
</evidence>
<dbReference type="Pfam" id="PF12349">
    <property type="entry name" value="Sterol-sensing"/>
    <property type="match status" value="1"/>
</dbReference>
<dbReference type="InterPro" id="IPR053958">
    <property type="entry name" value="HMGCR/SNAP/NPC1-like_SSD"/>
</dbReference>